<evidence type="ECO:0000313" key="2">
    <source>
        <dbReference type="EMBL" id="MBK9984042.1"/>
    </source>
</evidence>
<dbReference type="NCBIfam" id="TIGR04183">
    <property type="entry name" value="Por_Secre_tail"/>
    <property type="match status" value="1"/>
</dbReference>
<gene>
    <name evidence="2" type="ORF">IPP15_17015</name>
</gene>
<dbReference type="Proteomes" id="UP000808337">
    <property type="component" value="Unassembled WGS sequence"/>
</dbReference>
<dbReference type="InterPro" id="IPR028994">
    <property type="entry name" value="Integrin_alpha_N"/>
</dbReference>
<dbReference type="SUPFAM" id="SSF69318">
    <property type="entry name" value="Integrin alpha N-terminal domain"/>
    <property type="match status" value="2"/>
</dbReference>
<dbReference type="InterPro" id="IPR013517">
    <property type="entry name" value="FG-GAP"/>
</dbReference>
<protein>
    <submittedName>
        <fullName evidence="2">T9SS type A sorting domain-containing protein</fullName>
    </submittedName>
</protein>
<dbReference type="PANTHER" id="PTHR44103:SF1">
    <property type="entry name" value="PROPROTEIN CONVERTASE P"/>
    <property type="match status" value="1"/>
</dbReference>
<comment type="caution">
    <text evidence="2">The sequence shown here is derived from an EMBL/GenBank/DDBJ whole genome shotgun (WGS) entry which is preliminary data.</text>
</comment>
<dbReference type="Gene3D" id="2.130.10.130">
    <property type="entry name" value="Integrin alpha, N-terminal"/>
    <property type="match status" value="1"/>
</dbReference>
<sequence length="755" mass="83761">MKNKTYILILFLSVYLFRVHAQERFDIGVKVGQAERTMPWTGGYNAPQFSNIDLNRDGITDMISFDRQGDILIPYIHLPASGRWIVDWSYKSIFPKLVDWVLVVDYNHDGVEDLFTSSSETGIAGISVYKGSYDNGQWAFVLQHDRDRDYLQISVQNFLTNLYVSWDDIPAVSDIDGDGDIDILAYEPGGSYINYYLNQSMENGWGSDSIRYKLDDLCWGKILENELNQEVYLSNNPDVCSDGHFTGEDPVVPRHSGSTTMALDIDADGDKDIFIGDISSRHIVFGLNGLNAQASWIVDQDATFPSQDTVIDLPYFLGTFSVQLDDDPEPELLVAVNSRALTEDRKSVWRYDDDPSPGPLNYKLTEKGVFQNQMIDLGSNSRPAVSDIDGDGLEDLLIGGYHYTDGPTTRIPSIWYFRNTGTLHSPYFELLTDDFLNMSQFAGFPTFDFAPAFGDIDGNGTLDLIVGEQNGKLFFYRNNSPQGQPMSFDPPVYPYMNISVGVSSAPQIADINGDGLGDLVIGERTGNADQNGRCSNLNYFENLGTTGNAVFNSDLNSPPNTACYGRVLFDLQPGLPQYSAPYIFVSKDGVELMAGGDPGKLNLYGDLEAGKTGSLTVIETEYGGFEFGNRSSPALADLDHDGKFELLAGNQRGGVELFHTDLLVGTTAIVQPSDHPDKPYQIMYSNAENIVEVVWKNGVPGKIELYDAIGRVLNIDVDQAEIIQAINLEPFPMGIYFVRLQLGNKTWVEKIVDNK</sequence>
<evidence type="ECO:0000313" key="3">
    <source>
        <dbReference type="Proteomes" id="UP000808337"/>
    </source>
</evidence>
<dbReference type="InterPro" id="IPR026444">
    <property type="entry name" value="Secre_tail"/>
</dbReference>
<dbReference type="AlphaFoldDB" id="A0A9D7XUU0"/>
<dbReference type="Pfam" id="PF13517">
    <property type="entry name" value="FG-GAP_3"/>
    <property type="match status" value="1"/>
</dbReference>
<dbReference type="EMBL" id="JADKGY010000029">
    <property type="protein sequence ID" value="MBK9984042.1"/>
    <property type="molecule type" value="Genomic_DNA"/>
</dbReference>
<proteinExistence type="predicted"/>
<accession>A0A9D7XUU0</accession>
<name>A0A9D7XUU0_9BACT</name>
<keyword evidence="1" id="KW-0732">Signal</keyword>
<reference evidence="2 3" key="1">
    <citation type="submission" date="2020-10" db="EMBL/GenBank/DDBJ databases">
        <title>Connecting structure to function with the recovery of over 1000 high-quality activated sludge metagenome-assembled genomes encoding full-length rRNA genes using long-read sequencing.</title>
        <authorList>
            <person name="Singleton C.M."/>
            <person name="Petriglieri F."/>
            <person name="Kristensen J.M."/>
            <person name="Kirkegaard R.H."/>
            <person name="Michaelsen T.Y."/>
            <person name="Andersen M.H."/>
            <person name="Karst S.M."/>
            <person name="Dueholm M.S."/>
            <person name="Nielsen P.H."/>
            <person name="Albertsen M."/>
        </authorList>
    </citation>
    <scope>NUCLEOTIDE SEQUENCE [LARGE SCALE GENOMIC DNA]</scope>
    <source>
        <strain evidence="2">Ribe_18-Q3-R11-54_MAXAC.273</strain>
    </source>
</reference>
<dbReference type="PANTHER" id="PTHR44103">
    <property type="entry name" value="PROPROTEIN CONVERTASE P"/>
    <property type="match status" value="1"/>
</dbReference>
<organism evidence="2 3">
    <name type="scientific">Candidatus Opimibacter skivensis</name>
    <dbReference type="NCBI Taxonomy" id="2982028"/>
    <lineage>
        <taxon>Bacteria</taxon>
        <taxon>Pseudomonadati</taxon>
        <taxon>Bacteroidota</taxon>
        <taxon>Saprospiria</taxon>
        <taxon>Saprospirales</taxon>
        <taxon>Saprospiraceae</taxon>
        <taxon>Candidatus Opimibacter</taxon>
    </lineage>
</organism>
<evidence type="ECO:0000256" key="1">
    <source>
        <dbReference type="ARBA" id="ARBA00022729"/>
    </source>
</evidence>